<dbReference type="Pfam" id="PF03544">
    <property type="entry name" value="TonB_C"/>
    <property type="match status" value="1"/>
</dbReference>
<dbReference type="PROSITE" id="PS52015">
    <property type="entry name" value="TONB_CTD"/>
    <property type="match status" value="1"/>
</dbReference>
<evidence type="ECO:0000256" key="10">
    <source>
        <dbReference type="RuleBase" id="RU362123"/>
    </source>
</evidence>
<dbReference type="InterPro" id="IPR037682">
    <property type="entry name" value="TonB_C"/>
</dbReference>
<dbReference type="PANTHER" id="PTHR33446">
    <property type="entry name" value="PROTEIN TONB-RELATED"/>
    <property type="match status" value="1"/>
</dbReference>
<protein>
    <recommendedName>
        <fullName evidence="10">Protein TonB</fullName>
    </recommendedName>
</protein>
<evidence type="ECO:0000256" key="7">
    <source>
        <dbReference type="ARBA" id="ARBA00022927"/>
    </source>
</evidence>
<evidence type="ECO:0000259" key="12">
    <source>
        <dbReference type="PROSITE" id="PS52015"/>
    </source>
</evidence>
<feature type="compositionally biased region" description="Gly residues" evidence="11">
    <location>
        <begin position="106"/>
        <end position="118"/>
    </location>
</feature>
<dbReference type="GO" id="GO:0015891">
    <property type="term" value="P:siderophore transport"/>
    <property type="evidence" value="ECO:0007669"/>
    <property type="project" value="InterPro"/>
</dbReference>
<evidence type="ECO:0000313" key="14">
    <source>
        <dbReference type="Proteomes" id="UP000298050"/>
    </source>
</evidence>
<keyword evidence="4 10" id="KW-1003">Cell membrane</keyword>
<evidence type="ECO:0000256" key="3">
    <source>
        <dbReference type="ARBA" id="ARBA00022448"/>
    </source>
</evidence>
<dbReference type="GO" id="GO:0031992">
    <property type="term" value="F:energy transducer activity"/>
    <property type="evidence" value="ECO:0007669"/>
    <property type="project" value="InterPro"/>
</dbReference>
<dbReference type="PRINTS" id="PR01374">
    <property type="entry name" value="TONBPROTEIN"/>
</dbReference>
<dbReference type="SUPFAM" id="SSF74653">
    <property type="entry name" value="TolA/TonB C-terminal domain"/>
    <property type="match status" value="1"/>
</dbReference>
<dbReference type="OrthoDB" id="1628901at2"/>
<dbReference type="InterPro" id="IPR006260">
    <property type="entry name" value="TonB/TolA_C"/>
</dbReference>
<dbReference type="GO" id="GO:0015031">
    <property type="term" value="P:protein transport"/>
    <property type="evidence" value="ECO:0007669"/>
    <property type="project" value="UniProtKB-UniRule"/>
</dbReference>
<evidence type="ECO:0000256" key="5">
    <source>
        <dbReference type="ARBA" id="ARBA00022519"/>
    </source>
</evidence>
<dbReference type="InterPro" id="IPR051045">
    <property type="entry name" value="TonB-dependent_transducer"/>
</dbReference>
<evidence type="ECO:0000256" key="6">
    <source>
        <dbReference type="ARBA" id="ARBA00022692"/>
    </source>
</evidence>
<dbReference type="AlphaFoldDB" id="A0A4Z0M9U1"/>
<evidence type="ECO:0000313" key="13">
    <source>
        <dbReference type="EMBL" id="TGD76160.1"/>
    </source>
</evidence>
<feature type="region of interest" description="Disordered" evidence="11">
    <location>
        <begin position="66"/>
        <end position="118"/>
    </location>
</feature>
<reference evidence="13 14" key="1">
    <citation type="submission" date="2019-04" db="EMBL/GenBank/DDBJ databases">
        <title>Taxonomy of novel Haliea sp. from mangrove soil of West Coast of India.</title>
        <authorList>
            <person name="Verma A."/>
            <person name="Kumar P."/>
            <person name="Krishnamurthi S."/>
        </authorList>
    </citation>
    <scope>NUCLEOTIDE SEQUENCE [LARGE SCALE GENOMIC DNA]</scope>
    <source>
        <strain evidence="13 14">SAOS-164</strain>
    </source>
</reference>
<keyword evidence="14" id="KW-1185">Reference proteome</keyword>
<comment type="similarity">
    <text evidence="2 10">Belongs to the TonB family.</text>
</comment>
<comment type="subcellular location">
    <subcellularLocation>
        <location evidence="1 10">Cell inner membrane</location>
        <topology evidence="1 10">Single-pass membrane protein</topology>
        <orientation evidence="1 10">Periplasmic side</orientation>
    </subcellularLocation>
</comment>
<proteinExistence type="inferred from homology"/>
<dbReference type="EMBL" id="SRLE01000001">
    <property type="protein sequence ID" value="TGD76160.1"/>
    <property type="molecule type" value="Genomic_DNA"/>
</dbReference>
<feature type="compositionally biased region" description="Basic and acidic residues" evidence="11">
    <location>
        <begin position="66"/>
        <end position="83"/>
    </location>
</feature>
<organism evidence="13 14">
    <name type="scientific">Mangrovimicrobium sediminis</name>
    <dbReference type="NCBI Taxonomy" id="2562682"/>
    <lineage>
        <taxon>Bacteria</taxon>
        <taxon>Pseudomonadati</taxon>
        <taxon>Pseudomonadota</taxon>
        <taxon>Gammaproteobacteria</taxon>
        <taxon>Cellvibrionales</taxon>
        <taxon>Halieaceae</taxon>
        <taxon>Mangrovimicrobium</taxon>
    </lineage>
</organism>
<dbReference type="PANTHER" id="PTHR33446:SF14">
    <property type="entry name" value="PROTEIN TONB"/>
    <property type="match status" value="1"/>
</dbReference>
<feature type="transmembrane region" description="Helical" evidence="10">
    <location>
        <begin position="12"/>
        <end position="37"/>
    </location>
</feature>
<name>A0A4Z0M9U1_9GAMM</name>
<feature type="domain" description="TonB C-terminal" evidence="12">
    <location>
        <begin position="124"/>
        <end position="220"/>
    </location>
</feature>
<evidence type="ECO:0000256" key="8">
    <source>
        <dbReference type="ARBA" id="ARBA00022989"/>
    </source>
</evidence>
<dbReference type="Proteomes" id="UP000298050">
    <property type="component" value="Unassembled WGS sequence"/>
</dbReference>
<dbReference type="RefSeq" id="WP_135440737.1">
    <property type="nucleotide sequence ID" value="NZ_SRLE01000001.1"/>
</dbReference>
<evidence type="ECO:0000256" key="11">
    <source>
        <dbReference type="SAM" id="MobiDB-lite"/>
    </source>
</evidence>
<dbReference type="NCBIfam" id="TIGR01352">
    <property type="entry name" value="tonB_Cterm"/>
    <property type="match status" value="1"/>
</dbReference>
<comment type="caution">
    <text evidence="13">The sequence shown here is derived from an EMBL/GenBank/DDBJ whole genome shotgun (WGS) entry which is preliminary data.</text>
</comment>
<sequence>MNDPIIEQRRGAGAAFGLLVGAGVGAAGALALALFMYTLINASEMRLNDGDHIQMLDFVRLKREEAAQRKDRKPERPQQEKPPEIPPDMNQDSSSSGETLAVTAPSGGGPGDLDIGRGGLGLGTGDGEYLPIVKVAPVYPRRAQQRGLSGECMVRYTVTTAGTVKDVEVLEDRCTDPVFYKASVEAARRFKYKPRVIDGVAIEVIGVYNNFTYELDGQRN</sequence>
<keyword evidence="5 10" id="KW-0997">Cell inner membrane</keyword>
<dbReference type="GO" id="GO:0055085">
    <property type="term" value="P:transmembrane transport"/>
    <property type="evidence" value="ECO:0007669"/>
    <property type="project" value="InterPro"/>
</dbReference>
<keyword evidence="3 10" id="KW-0813">Transport</keyword>
<keyword evidence="9 10" id="KW-0472">Membrane</keyword>
<keyword evidence="6 10" id="KW-0812">Transmembrane</keyword>
<dbReference type="GO" id="GO:0005886">
    <property type="term" value="C:plasma membrane"/>
    <property type="evidence" value="ECO:0007669"/>
    <property type="project" value="UniProtKB-SubCell"/>
</dbReference>
<evidence type="ECO:0000256" key="9">
    <source>
        <dbReference type="ARBA" id="ARBA00023136"/>
    </source>
</evidence>
<evidence type="ECO:0000256" key="4">
    <source>
        <dbReference type="ARBA" id="ARBA00022475"/>
    </source>
</evidence>
<accession>A0A4Z0M9U1</accession>
<dbReference type="Gene3D" id="3.30.1150.10">
    <property type="match status" value="1"/>
</dbReference>
<keyword evidence="10" id="KW-0735">Signal-anchor</keyword>
<evidence type="ECO:0000256" key="2">
    <source>
        <dbReference type="ARBA" id="ARBA00006555"/>
    </source>
</evidence>
<dbReference type="InterPro" id="IPR003538">
    <property type="entry name" value="TonB"/>
</dbReference>
<gene>
    <name evidence="13" type="ORF">E4634_01025</name>
</gene>
<evidence type="ECO:0000256" key="1">
    <source>
        <dbReference type="ARBA" id="ARBA00004383"/>
    </source>
</evidence>
<comment type="function">
    <text evidence="10">Interacts with outer membrane receptor proteins that carry out high-affinity binding and energy dependent uptake into the periplasmic space of specific substrates. It could act to transduce energy from the cytoplasmic membrane to specific energy-requiring processes in the outer membrane, resulting in the release into the periplasm of ligands bound by these outer membrane proteins.</text>
</comment>
<dbReference type="GO" id="GO:0030288">
    <property type="term" value="C:outer membrane-bounded periplasmic space"/>
    <property type="evidence" value="ECO:0007669"/>
    <property type="project" value="InterPro"/>
</dbReference>
<keyword evidence="8 10" id="KW-1133">Transmembrane helix</keyword>
<keyword evidence="7 10" id="KW-0653">Protein transport</keyword>